<dbReference type="InterPro" id="IPR035996">
    <property type="entry name" value="4pyrrol_Methylase_sf"/>
</dbReference>
<dbReference type="EMBL" id="LPZR01000111">
    <property type="protein sequence ID" value="KYO53624.1"/>
    <property type="molecule type" value="Genomic_DNA"/>
</dbReference>
<accession>A0A161Q520</accession>
<evidence type="ECO:0000256" key="3">
    <source>
        <dbReference type="ARBA" id="ARBA00022603"/>
    </source>
</evidence>
<comment type="pathway">
    <text evidence="1">Cofactor biosynthesis; adenosylcobalamin biosynthesis.</text>
</comment>
<dbReference type="SUPFAM" id="SSF53790">
    <property type="entry name" value="Tetrapyrrole methylase"/>
    <property type="match status" value="1"/>
</dbReference>
<dbReference type="GO" id="GO:0032259">
    <property type="term" value="P:methylation"/>
    <property type="evidence" value="ECO:0007669"/>
    <property type="project" value="UniProtKB-KW"/>
</dbReference>
<dbReference type="Pfam" id="PF11760">
    <property type="entry name" value="CbiG_N"/>
    <property type="match status" value="1"/>
</dbReference>
<dbReference type="UniPathway" id="UPA00148"/>
<evidence type="ECO:0000259" key="7">
    <source>
        <dbReference type="Pfam" id="PF01890"/>
    </source>
</evidence>
<dbReference type="InterPro" id="IPR051810">
    <property type="entry name" value="Precorrin_MeTrfase"/>
</dbReference>
<dbReference type="SUPFAM" id="SSF159664">
    <property type="entry name" value="CobE/GbiG C-terminal domain-like"/>
    <property type="match status" value="1"/>
</dbReference>
<dbReference type="Proteomes" id="UP000075787">
    <property type="component" value="Unassembled WGS sequence"/>
</dbReference>
<evidence type="ECO:0000313" key="9">
    <source>
        <dbReference type="EMBL" id="KYO53624.1"/>
    </source>
</evidence>
<dbReference type="InterPro" id="IPR036518">
    <property type="entry name" value="CobE/GbiG_C_sf"/>
</dbReference>
<dbReference type="InterPro" id="IPR014777">
    <property type="entry name" value="4pyrrole_Mease_sub1"/>
</dbReference>
<organism evidence="9 10">
    <name type="scientific">Tistrella mobilis</name>
    <dbReference type="NCBI Taxonomy" id="171437"/>
    <lineage>
        <taxon>Bacteria</taxon>
        <taxon>Pseudomonadati</taxon>
        <taxon>Pseudomonadota</taxon>
        <taxon>Alphaproteobacteria</taxon>
        <taxon>Geminicoccales</taxon>
        <taxon>Geminicoccaceae</taxon>
        <taxon>Tistrella</taxon>
    </lineage>
</organism>
<dbReference type="PANTHER" id="PTHR47036">
    <property type="entry name" value="COBALT-FACTOR III C(17)-METHYLTRANSFERASE-RELATED"/>
    <property type="match status" value="1"/>
</dbReference>
<feature type="domain" description="Cobalamin synthesis G N-terminal" evidence="8">
    <location>
        <begin position="60"/>
        <end position="138"/>
    </location>
</feature>
<evidence type="ECO:0000259" key="6">
    <source>
        <dbReference type="Pfam" id="PF00590"/>
    </source>
</evidence>
<proteinExistence type="predicted"/>
<dbReference type="InterPro" id="IPR021744">
    <property type="entry name" value="CbiG_N"/>
</dbReference>
<dbReference type="InterPro" id="IPR000878">
    <property type="entry name" value="4pyrrol_Mease"/>
</dbReference>
<dbReference type="GeneID" id="97243576"/>
<evidence type="ECO:0000256" key="2">
    <source>
        <dbReference type="ARBA" id="ARBA00022573"/>
    </source>
</evidence>
<gene>
    <name evidence="9" type="ORF">AUP44_26635</name>
</gene>
<dbReference type="InterPro" id="IPR002750">
    <property type="entry name" value="CobE/GbiG_C"/>
</dbReference>
<dbReference type="InterPro" id="IPR006363">
    <property type="entry name" value="Cbl_synth_CobJ/CibH_dom"/>
</dbReference>
<dbReference type="Gene3D" id="3.30.420.180">
    <property type="entry name" value="CobE/GbiG C-terminal domain"/>
    <property type="match status" value="1"/>
</dbReference>
<dbReference type="GO" id="GO:0008168">
    <property type="term" value="F:methyltransferase activity"/>
    <property type="evidence" value="ECO:0007669"/>
    <property type="project" value="UniProtKB-KW"/>
</dbReference>
<sequence length="628" mass="63997">MTDIPSTAAPAVLILGPSGLPLARRVQALLPGAVITGPHARLAAGDRALVQPLDPVAEGLRGLFLAGRPILGIAAAGALIRMLAPVLADKTAEPPVLALAEDGSAIVPLLGGHHGANDLARQLATALGAVAAVTTAGDLRFGVALDDPPAGWRLAAGLDPKPAMAALVAGASVRVEEDLPDWLAPLPQAADGSVPLVVDHRLRQVPAGGLLYHPARLAVGIGCERGAGAEEIGGLIDETLAGAGLAPGAVALIATIDIKADEAGIAAAAAARGLPVRVFPAARLAEETPRLATPSDYVRATVGVAGVAEAAALAAAGPAGELIVAKRKSPRATCAVALAPAPIMAGDVGRAPGMLYVVGIGPGRPDWRTPEVDRMVAEATDLVGYGLYLDLLGPAAAGKRRHGYELGEEERRVAAALDLAAEGRSVALVCSGDAGIYAMAALVYELIERGEDLGEPRPGWAHVPVQVSPGISALQAAAARAGAPLGHDFCTISLSDLMTPFTVIERRIRAAAAGDFVVAFYNPVSRRRRHQLARAREILIEARGGATPVILARNLGRPDETVTITDLDGLAVDAVDMLTLVMVGARGSRRLELGQGSRVYTPRGYGSRGEDSFADAGFGRTGSGEAVA</sequence>
<protein>
    <submittedName>
        <fullName evidence="9">Precorrin-3B methylase</fullName>
    </submittedName>
</protein>
<evidence type="ECO:0000259" key="8">
    <source>
        <dbReference type="Pfam" id="PF11760"/>
    </source>
</evidence>
<keyword evidence="2" id="KW-0169">Cobalamin biosynthesis</keyword>
<keyword evidence="4" id="KW-0808">Transferase</keyword>
<feature type="domain" description="Tetrapyrrole methylase" evidence="6">
    <location>
        <begin position="354"/>
        <end position="570"/>
    </location>
</feature>
<keyword evidence="3 9" id="KW-0489">Methyltransferase</keyword>
<evidence type="ECO:0000256" key="4">
    <source>
        <dbReference type="ARBA" id="ARBA00022679"/>
    </source>
</evidence>
<dbReference type="GO" id="GO:0009236">
    <property type="term" value="P:cobalamin biosynthetic process"/>
    <property type="evidence" value="ECO:0007669"/>
    <property type="project" value="UniProtKB-UniPathway"/>
</dbReference>
<dbReference type="CDD" id="cd11646">
    <property type="entry name" value="Precorrin_3B_C17_MT"/>
    <property type="match status" value="1"/>
</dbReference>
<dbReference type="OrthoDB" id="9772960at2"/>
<dbReference type="PANTHER" id="PTHR47036:SF1">
    <property type="entry name" value="COBALT-FACTOR III C(17)-METHYLTRANSFERASE-RELATED"/>
    <property type="match status" value="1"/>
</dbReference>
<evidence type="ECO:0000313" key="10">
    <source>
        <dbReference type="Proteomes" id="UP000075787"/>
    </source>
</evidence>
<reference evidence="9 10" key="1">
    <citation type="submission" date="2015-12" db="EMBL/GenBank/DDBJ databases">
        <title>Genome sequence of Tistrella mobilis MCCC 1A02139.</title>
        <authorList>
            <person name="Lu L."/>
            <person name="Lai Q."/>
            <person name="Shao Z."/>
            <person name="Qian P."/>
        </authorList>
    </citation>
    <scope>NUCLEOTIDE SEQUENCE [LARGE SCALE GENOMIC DNA]</scope>
    <source>
        <strain evidence="9 10">MCCC 1A02139</strain>
    </source>
</reference>
<keyword evidence="5" id="KW-0949">S-adenosyl-L-methionine</keyword>
<dbReference type="RefSeq" id="WP_062763555.1">
    <property type="nucleotide sequence ID" value="NZ_CP121045.1"/>
</dbReference>
<dbReference type="Pfam" id="PF00590">
    <property type="entry name" value="TP_methylase"/>
    <property type="match status" value="1"/>
</dbReference>
<comment type="caution">
    <text evidence="9">The sequence shown here is derived from an EMBL/GenBank/DDBJ whole genome shotgun (WGS) entry which is preliminary data.</text>
</comment>
<evidence type="ECO:0000256" key="5">
    <source>
        <dbReference type="ARBA" id="ARBA00022691"/>
    </source>
</evidence>
<dbReference type="Gene3D" id="3.40.1010.10">
    <property type="entry name" value="Cobalt-precorrin-4 Transmethylase, Domain 1"/>
    <property type="match status" value="1"/>
</dbReference>
<evidence type="ECO:0000256" key="1">
    <source>
        <dbReference type="ARBA" id="ARBA00004953"/>
    </source>
</evidence>
<dbReference type="Gene3D" id="3.40.50.11220">
    <property type="match status" value="1"/>
</dbReference>
<dbReference type="Gene3D" id="3.30.950.10">
    <property type="entry name" value="Methyltransferase, Cobalt-precorrin-4 Transmethylase, Domain 2"/>
    <property type="match status" value="1"/>
</dbReference>
<feature type="domain" description="CobE/GbiG C-terminal" evidence="7">
    <location>
        <begin position="217"/>
        <end position="337"/>
    </location>
</feature>
<dbReference type="InterPro" id="IPR038029">
    <property type="entry name" value="GbiG_N_sf"/>
</dbReference>
<dbReference type="AlphaFoldDB" id="A0A161Q520"/>
<dbReference type="InterPro" id="IPR014776">
    <property type="entry name" value="4pyrrole_Mease_sub2"/>
</dbReference>
<name>A0A161Q520_9PROT</name>
<dbReference type="SUPFAM" id="SSF159672">
    <property type="entry name" value="CbiG N-terminal domain-like"/>
    <property type="match status" value="1"/>
</dbReference>
<dbReference type="Pfam" id="PF01890">
    <property type="entry name" value="CbiG_C"/>
    <property type="match status" value="1"/>
</dbReference>
<dbReference type="NCBIfam" id="TIGR01466">
    <property type="entry name" value="cobJ_cbiH"/>
    <property type="match status" value="1"/>
</dbReference>